<reference evidence="2 3" key="1">
    <citation type="submission" date="2024-03" db="EMBL/GenBank/DDBJ databases">
        <authorList>
            <person name="Gkanogiannis A."/>
            <person name="Becerra Lopez-Lavalle L."/>
        </authorList>
    </citation>
    <scope>NUCLEOTIDE SEQUENCE [LARGE SCALE GENOMIC DNA]</scope>
</reference>
<evidence type="ECO:0000259" key="1">
    <source>
        <dbReference type="Pfam" id="PF08268"/>
    </source>
</evidence>
<organism evidence="2 3">
    <name type="scientific">Citrullus colocynthis</name>
    <name type="common">colocynth</name>
    <dbReference type="NCBI Taxonomy" id="252529"/>
    <lineage>
        <taxon>Eukaryota</taxon>
        <taxon>Viridiplantae</taxon>
        <taxon>Streptophyta</taxon>
        <taxon>Embryophyta</taxon>
        <taxon>Tracheophyta</taxon>
        <taxon>Spermatophyta</taxon>
        <taxon>Magnoliopsida</taxon>
        <taxon>eudicotyledons</taxon>
        <taxon>Gunneridae</taxon>
        <taxon>Pentapetalae</taxon>
        <taxon>rosids</taxon>
        <taxon>fabids</taxon>
        <taxon>Cucurbitales</taxon>
        <taxon>Cucurbitaceae</taxon>
        <taxon>Benincaseae</taxon>
        <taxon>Citrullus</taxon>
    </lineage>
</organism>
<dbReference type="InterPro" id="IPR017451">
    <property type="entry name" value="F-box-assoc_interact_dom"/>
</dbReference>
<dbReference type="InterPro" id="IPR013187">
    <property type="entry name" value="F-box-assoc_dom_typ3"/>
</dbReference>
<dbReference type="PANTHER" id="PTHR35546:SF16">
    <property type="entry name" value="F-BOX ASSOCIATED UBIQUITINATION EFFECTOR FAMILY PROTEIN-RELATED"/>
    <property type="match status" value="1"/>
</dbReference>
<name>A0ABP0YV70_9ROSI</name>
<dbReference type="EMBL" id="OZ021739">
    <property type="protein sequence ID" value="CAK9322926.1"/>
    <property type="molecule type" value="Genomic_DNA"/>
</dbReference>
<evidence type="ECO:0000313" key="3">
    <source>
        <dbReference type="Proteomes" id="UP001642487"/>
    </source>
</evidence>
<gene>
    <name evidence="2" type="ORF">CITCOLO1_LOCUS15092</name>
</gene>
<dbReference type="Proteomes" id="UP001642487">
    <property type="component" value="Chromosome 5"/>
</dbReference>
<proteinExistence type="predicted"/>
<dbReference type="InterPro" id="IPR011043">
    <property type="entry name" value="Gal_Oxase/kelch_b-propeller"/>
</dbReference>
<sequence>MEVPSDVVLEILSRVPLDEAAKIQSLSKFHAKASYCSYYKDLVAQNQLQPFLDGFLLQSYGSKKYLSFVSPQLNSFPPLDVSLSFLPGCDVKIQAVAPNGLLLCHSRHPIRRKQHFYSVCKLSTKQWKGLPIPRTRYFTENIAMYVLCSNPLHFKILRLSQDQIPSRRPLPYSYTICELFDSKTWRWKLLDDMKSCSGSVVSHSPAVFASGSAHWKMGDGVSIYAFDFYSETWSKIDMPDMRNNGKAITWNTQLVEYEGKLGIMQEFNKPECSTEIWVMENYSHKSWAKKFDFLGHMPMTLYGSEFSMMWLDYSKVGFSHLETGKCHYKKLEESYYEGVLVFPFFSDFEPWKFDPPMRAIKPKTMIKIVRKRLIAIQNNVHVLIYFYFYFVHYNHYFCSILFEIINYALQNS</sequence>
<feature type="domain" description="F-box associated beta-propeller type 3" evidence="1">
    <location>
        <begin position="99"/>
        <end position="308"/>
    </location>
</feature>
<dbReference type="SUPFAM" id="SSF50965">
    <property type="entry name" value="Galactose oxidase, central domain"/>
    <property type="match status" value="1"/>
</dbReference>
<dbReference type="PANTHER" id="PTHR35546">
    <property type="entry name" value="F-BOX PROTEIN INTERACTION DOMAIN PROTEIN-RELATED"/>
    <property type="match status" value="1"/>
</dbReference>
<dbReference type="InterPro" id="IPR055290">
    <property type="entry name" value="At3g26010-like"/>
</dbReference>
<dbReference type="NCBIfam" id="TIGR01640">
    <property type="entry name" value="F_box_assoc_1"/>
    <property type="match status" value="1"/>
</dbReference>
<accession>A0ABP0YV70</accession>
<evidence type="ECO:0000313" key="2">
    <source>
        <dbReference type="EMBL" id="CAK9322926.1"/>
    </source>
</evidence>
<protein>
    <recommendedName>
        <fullName evidence="1">F-box associated beta-propeller type 3 domain-containing protein</fullName>
    </recommendedName>
</protein>
<dbReference type="Pfam" id="PF08268">
    <property type="entry name" value="FBA_3"/>
    <property type="match status" value="1"/>
</dbReference>
<keyword evidence="3" id="KW-1185">Reference proteome</keyword>